<dbReference type="EC" id="2.3.2.29" evidence="4"/>
<dbReference type="NCBIfam" id="NF002346">
    <property type="entry name" value="PRK01305.2-3"/>
    <property type="match status" value="1"/>
</dbReference>
<evidence type="ECO:0000313" key="7">
    <source>
        <dbReference type="EMBL" id="ATG43816.1"/>
    </source>
</evidence>
<organism evidence="7 8">
    <name type="scientific">Phaeobacter piscinae</name>
    <dbReference type="NCBI Taxonomy" id="1580596"/>
    <lineage>
        <taxon>Bacteria</taxon>
        <taxon>Pseudomonadati</taxon>
        <taxon>Pseudomonadota</taxon>
        <taxon>Alphaproteobacteria</taxon>
        <taxon>Rhodobacterales</taxon>
        <taxon>Roseobacteraceae</taxon>
        <taxon>Phaeobacter</taxon>
    </lineage>
</organism>
<feature type="domain" description="N-end aminoacyl transferase N-terminal" evidence="5">
    <location>
        <begin position="64"/>
        <end position="134"/>
    </location>
</feature>
<dbReference type="PANTHER" id="PTHR21367">
    <property type="entry name" value="ARGININE-TRNA-PROTEIN TRANSFERASE 1"/>
    <property type="match status" value="1"/>
</dbReference>
<dbReference type="SUPFAM" id="SSF55729">
    <property type="entry name" value="Acyl-CoA N-acyltransferases (Nat)"/>
    <property type="match status" value="1"/>
</dbReference>
<dbReference type="Pfam" id="PF04376">
    <property type="entry name" value="ATE_N"/>
    <property type="match status" value="1"/>
</dbReference>
<dbReference type="HAMAP" id="MF_00689">
    <property type="entry name" value="Bpt"/>
    <property type="match status" value="1"/>
</dbReference>
<comment type="catalytic activity">
    <reaction evidence="4">
        <text>N-terminal L-glutamyl-[protein] + L-leucyl-tRNA(Leu) = N-terminal L-leucyl-L-glutamyl-[protein] + tRNA(Leu) + H(+)</text>
        <dbReference type="Rhea" id="RHEA:50412"/>
        <dbReference type="Rhea" id="RHEA-COMP:9613"/>
        <dbReference type="Rhea" id="RHEA-COMP:9622"/>
        <dbReference type="Rhea" id="RHEA-COMP:12664"/>
        <dbReference type="Rhea" id="RHEA-COMP:12668"/>
        <dbReference type="ChEBI" id="CHEBI:15378"/>
        <dbReference type="ChEBI" id="CHEBI:64721"/>
        <dbReference type="ChEBI" id="CHEBI:78442"/>
        <dbReference type="ChEBI" id="CHEBI:78494"/>
        <dbReference type="ChEBI" id="CHEBI:133041"/>
        <dbReference type="EC" id="2.3.2.29"/>
    </reaction>
</comment>
<evidence type="ECO:0000256" key="1">
    <source>
        <dbReference type="ARBA" id="ARBA00022490"/>
    </source>
</evidence>
<dbReference type="PANTHER" id="PTHR21367:SF1">
    <property type="entry name" value="ARGINYL-TRNA--PROTEIN TRANSFERASE 1"/>
    <property type="match status" value="1"/>
</dbReference>
<comment type="subcellular location">
    <subcellularLocation>
        <location evidence="4">Cytoplasm</location>
    </subcellularLocation>
</comment>
<sequence>MAHGGGVAIIDINLVARVPRSVSAPALQRPRDIGAFCAKTKRTPTRLMRHTLPIAPQFYVTAPQPCPYLADRMERKLFTALQGDGVEQLNNSLSQQGFRRSQNVLYRPSCSDCSACLSARINVADFKASRGQKRTLKRNSGLERRATSPWATEDQYALFRTYLDSRHADGGMADMDVFEYAAMIEETPIRSRVVEYNDRETNALTAVSLTDVLEDGLSMVYSFYQPDLPQNSLGTFMILDHIEIAREAGLPYVYLGYWVPGSAKMGYKAKFTGLEVYHRGAWQPMTDPDAFDDTAHPLSTDPIAEQVANIHLPDSRNHSR</sequence>
<dbReference type="NCBIfam" id="NF002343">
    <property type="entry name" value="PRK01305.1-4"/>
    <property type="match status" value="1"/>
</dbReference>
<evidence type="ECO:0000256" key="3">
    <source>
        <dbReference type="ARBA" id="ARBA00023315"/>
    </source>
</evidence>
<proteinExistence type="inferred from homology"/>
<evidence type="ECO:0000259" key="5">
    <source>
        <dbReference type="Pfam" id="PF04376"/>
    </source>
</evidence>
<dbReference type="EMBL" id="CP010767">
    <property type="protein sequence ID" value="ATG43816.1"/>
    <property type="molecule type" value="Genomic_DNA"/>
</dbReference>
<evidence type="ECO:0000256" key="4">
    <source>
        <dbReference type="HAMAP-Rule" id="MF_00689"/>
    </source>
</evidence>
<comment type="similarity">
    <text evidence="4">Belongs to the R-transferase family. Bpt subfamily.</text>
</comment>
<dbReference type="InterPro" id="IPR030700">
    <property type="entry name" value="N-end_Aminoacyl_Trfase"/>
</dbReference>
<name>A0AAN1LAR2_9RHOB</name>
<keyword evidence="3 4" id="KW-0012">Acyltransferase</keyword>
<evidence type="ECO:0000313" key="8">
    <source>
        <dbReference type="Proteomes" id="UP000218606"/>
    </source>
</evidence>
<reference evidence="7 8" key="1">
    <citation type="journal article" date="2017" name="Front. Microbiol.">
        <title>Phaeobacter piscinae sp. nov., a species of the Roseobacter group and potential aquaculture probiont.</title>
        <authorList>
            <person name="Sonnenschein E.C."/>
            <person name="Phippen C.B.W."/>
            <person name="Nielsen K.F."/>
            <person name="Mateiu R.V."/>
            <person name="Melchiorsen J."/>
            <person name="Gram L."/>
            <person name="Overmann J."/>
            <person name="Freese H.M."/>
        </authorList>
    </citation>
    <scope>NUCLEOTIDE SEQUENCE [LARGE SCALE GENOMIC DNA]</scope>
    <source>
        <strain evidence="7 8">P13</strain>
    </source>
</reference>
<feature type="domain" description="N-end rule aminoacyl transferase C-terminal" evidence="6">
    <location>
        <begin position="155"/>
        <end position="277"/>
    </location>
</feature>
<evidence type="ECO:0000259" key="6">
    <source>
        <dbReference type="Pfam" id="PF04377"/>
    </source>
</evidence>
<keyword evidence="1 4" id="KW-0963">Cytoplasm</keyword>
<keyword evidence="2 4" id="KW-0808">Transferase</keyword>
<dbReference type="InterPro" id="IPR007471">
    <property type="entry name" value="N-end_Aminoacyl_Trfase_N"/>
</dbReference>
<dbReference type="GO" id="GO:0071596">
    <property type="term" value="P:ubiquitin-dependent protein catabolic process via the N-end rule pathway"/>
    <property type="evidence" value="ECO:0007669"/>
    <property type="project" value="InterPro"/>
</dbReference>
<dbReference type="Proteomes" id="UP000218606">
    <property type="component" value="Chromosome"/>
</dbReference>
<accession>A0AAN1LAR2</accession>
<dbReference type="InterPro" id="IPR016181">
    <property type="entry name" value="Acyl_CoA_acyltransferase"/>
</dbReference>
<dbReference type="GO" id="GO:0008914">
    <property type="term" value="F:leucyl-tRNA--protein transferase activity"/>
    <property type="evidence" value="ECO:0007669"/>
    <property type="project" value="UniProtKB-UniRule"/>
</dbReference>
<gene>
    <name evidence="4" type="primary">bpt</name>
    <name evidence="7" type="ORF">PhaeoP13_01880</name>
</gene>
<dbReference type="NCBIfam" id="NF002341">
    <property type="entry name" value="PRK01305.1-1"/>
    <property type="match status" value="1"/>
</dbReference>
<dbReference type="InterPro" id="IPR007472">
    <property type="entry name" value="N-end_Aminoacyl_Trfase_C"/>
</dbReference>
<dbReference type="NCBIfam" id="NF002342">
    <property type="entry name" value="PRK01305.1-3"/>
    <property type="match status" value="1"/>
</dbReference>
<dbReference type="GO" id="GO:0004057">
    <property type="term" value="F:arginyl-tRNA--protein transferase activity"/>
    <property type="evidence" value="ECO:0007669"/>
    <property type="project" value="InterPro"/>
</dbReference>
<protein>
    <recommendedName>
        <fullName evidence="4">Aspartate/glutamate leucyltransferase</fullName>
        <ecNumber evidence="4">2.3.2.29</ecNumber>
    </recommendedName>
</protein>
<evidence type="ECO:0000256" key="2">
    <source>
        <dbReference type="ARBA" id="ARBA00022679"/>
    </source>
</evidence>
<dbReference type="InterPro" id="IPR017138">
    <property type="entry name" value="Asp_Glu_LeuTrfase"/>
</dbReference>
<dbReference type="Pfam" id="PF04377">
    <property type="entry name" value="ATE_C"/>
    <property type="match status" value="1"/>
</dbReference>
<dbReference type="GO" id="GO:0005737">
    <property type="term" value="C:cytoplasm"/>
    <property type="evidence" value="ECO:0007669"/>
    <property type="project" value="UniProtKB-SubCell"/>
</dbReference>
<comment type="catalytic activity">
    <reaction evidence="4">
        <text>N-terminal L-aspartyl-[protein] + L-leucyl-tRNA(Leu) = N-terminal L-leucyl-L-aspartyl-[protein] + tRNA(Leu) + H(+)</text>
        <dbReference type="Rhea" id="RHEA:50420"/>
        <dbReference type="Rhea" id="RHEA-COMP:9613"/>
        <dbReference type="Rhea" id="RHEA-COMP:9622"/>
        <dbReference type="Rhea" id="RHEA-COMP:12669"/>
        <dbReference type="Rhea" id="RHEA-COMP:12674"/>
        <dbReference type="ChEBI" id="CHEBI:15378"/>
        <dbReference type="ChEBI" id="CHEBI:64720"/>
        <dbReference type="ChEBI" id="CHEBI:78442"/>
        <dbReference type="ChEBI" id="CHEBI:78494"/>
        <dbReference type="ChEBI" id="CHEBI:133042"/>
        <dbReference type="EC" id="2.3.2.29"/>
    </reaction>
</comment>
<dbReference type="AlphaFoldDB" id="A0AAN1LAR2"/>
<comment type="function">
    <text evidence="4">Functions in the N-end rule pathway of protein degradation where it conjugates Leu from its aminoacyl-tRNA to the N-termini of proteins containing an N-terminal aspartate or glutamate.</text>
</comment>